<keyword evidence="3" id="KW-1185">Reference proteome</keyword>
<evidence type="ECO:0000256" key="1">
    <source>
        <dbReference type="SAM" id="MobiDB-lite"/>
    </source>
</evidence>
<dbReference type="Proteomes" id="UP000800035">
    <property type="component" value="Unassembled WGS sequence"/>
</dbReference>
<dbReference type="OrthoDB" id="6339427at2759"/>
<evidence type="ECO:0000313" key="2">
    <source>
        <dbReference type="EMBL" id="KAF1958995.1"/>
    </source>
</evidence>
<evidence type="ECO:0000313" key="3">
    <source>
        <dbReference type="Proteomes" id="UP000800035"/>
    </source>
</evidence>
<gene>
    <name evidence="2" type="ORF">CC80DRAFT_558626</name>
</gene>
<reference evidence="2" key="1">
    <citation type="journal article" date="2020" name="Stud. Mycol.">
        <title>101 Dothideomycetes genomes: a test case for predicting lifestyles and emergence of pathogens.</title>
        <authorList>
            <person name="Haridas S."/>
            <person name="Albert R."/>
            <person name="Binder M."/>
            <person name="Bloem J."/>
            <person name="Labutti K."/>
            <person name="Salamov A."/>
            <person name="Andreopoulos B."/>
            <person name="Baker S."/>
            <person name="Barry K."/>
            <person name="Bills G."/>
            <person name="Bluhm B."/>
            <person name="Cannon C."/>
            <person name="Castanera R."/>
            <person name="Culley D."/>
            <person name="Daum C."/>
            <person name="Ezra D."/>
            <person name="Gonzalez J."/>
            <person name="Henrissat B."/>
            <person name="Kuo A."/>
            <person name="Liang C."/>
            <person name="Lipzen A."/>
            <person name="Lutzoni F."/>
            <person name="Magnuson J."/>
            <person name="Mondo S."/>
            <person name="Nolan M."/>
            <person name="Ohm R."/>
            <person name="Pangilinan J."/>
            <person name="Park H.-J."/>
            <person name="Ramirez L."/>
            <person name="Alfaro M."/>
            <person name="Sun H."/>
            <person name="Tritt A."/>
            <person name="Yoshinaga Y."/>
            <person name="Zwiers L.-H."/>
            <person name="Turgeon B."/>
            <person name="Goodwin S."/>
            <person name="Spatafora J."/>
            <person name="Crous P."/>
            <person name="Grigoriev I."/>
        </authorList>
    </citation>
    <scope>NUCLEOTIDE SEQUENCE</scope>
    <source>
        <strain evidence="2">CBS 675.92</strain>
    </source>
</reference>
<dbReference type="EMBL" id="ML976986">
    <property type="protein sequence ID" value="KAF1958995.1"/>
    <property type="molecule type" value="Genomic_DNA"/>
</dbReference>
<protein>
    <submittedName>
        <fullName evidence="2">Uncharacterized protein</fullName>
    </submittedName>
</protein>
<feature type="compositionally biased region" description="Basic and acidic residues" evidence="1">
    <location>
        <begin position="69"/>
        <end position="80"/>
    </location>
</feature>
<dbReference type="InterPro" id="IPR036259">
    <property type="entry name" value="MFS_trans_sf"/>
</dbReference>
<name>A0A6A5U2C3_9PLEO</name>
<organism evidence="2 3">
    <name type="scientific">Byssothecium circinans</name>
    <dbReference type="NCBI Taxonomy" id="147558"/>
    <lineage>
        <taxon>Eukaryota</taxon>
        <taxon>Fungi</taxon>
        <taxon>Dikarya</taxon>
        <taxon>Ascomycota</taxon>
        <taxon>Pezizomycotina</taxon>
        <taxon>Dothideomycetes</taxon>
        <taxon>Pleosporomycetidae</taxon>
        <taxon>Pleosporales</taxon>
        <taxon>Massarineae</taxon>
        <taxon>Massarinaceae</taxon>
        <taxon>Byssothecium</taxon>
    </lineage>
</organism>
<feature type="compositionally biased region" description="Basic and acidic residues" evidence="1">
    <location>
        <begin position="94"/>
        <end position="105"/>
    </location>
</feature>
<proteinExistence type="predicted"/>
<dbReference type="Gene3D" id="1.20.1250.20">
    <property type="entry name" value="MFS general substrate transporter like domains"/>
    <property type="match status" value="1"/>
</dbReference>
<feature type="region of interest" description="Disordered" evidence="1">
    <location>
        <begin position="69"/>
        <end position="105"/>
    </location>
</feature>
<accession>A0A6A5U2C3</accession>
<sequence>MRTKDAAMGTATNWLSNLMVVEITPPVYFFYPETAGRSLEDLDRFFGSDHCPLLVFRDKEAIAEKRPEQFVQREQEETRRNSGVVPGGAAAAQEKYEREKYRDSV</sequence>
<dbReference type="AlphaFoldDB" id="A0A6A5U2C3"/>